<evidence type="ECO:0000313" key="1">
    <source>
        <dbReference type="EMBL" id="TPW32988.1"/>
    </source>
</evidence>
<organism evidence="1 2">
    <name type="scientific">Pararhizobium mangrovi</name>
    <dbReference type="NCBI Taxonomy" id="2590452"/>
    <lineage>
        <taxon>Bacteria</taxon>
        <taxon>Pseudomonadati</taxon>
        <taxon>Pseudomonadota</taxon>
        <taxon>Alphaproteobacteria</taxon>
        <taxon>Hyphomicrobiales</taxon>
        <taxon>Rhizobiaceae</taxon>
        <taxon>Rhizobium/Agrobacterium group</taxon>
        <taxon>Pararhizobium</taxon>
    </lineage>
</organism>
<protein>
    <submittedName>
        <fullName evidence="1">Uncharacterized protein</fullName>
    </submittedName>
</protein>
<dbReference type="EMBL" id="VHLH01000001">
    <property type="protein sequence ID" value="TPW32988.1"/>
    <property type="molecule type" value="Genomic_DNA"/>
</dbReference>
<sequence length="115" mass="12374">MPTDRPETLALYRLVPLAAANDPRWDGATSQGEVVVRAYSPADARLVATAAETDFRQTNAKPGDGNSTAIASAFRDDKLYTVVDEPEGRFSAKGERAFVAGSIDENVIMPLTDDE</sequence>
<name>A0A506UI72_9HYPH</name>
<comment type="caution">
    <text evidence="1">The sequence shown here is derived from an EMBL/GenBank/DDBJ whole genome shotgun (WGS) entry which is preliminary data.</text>
</comment>
<accession>A0A506UI72</accession>
<proteinExistence type="predicted"/>
<reference evidence="1 2" key="1">
    <citation type="submission" date="2019-06" db="EMBL/GenBank/DDBJ databases">
        <authorList>
            <person name="Li M."/>
        </authorList>
    </citation>
    <scope>NUCLEOTIDE SEQUENCE [LARGE SCALE GENOMIC DNA]</scope>
    <source>
        <strain evidence="1 2">BGMRC6574</strain>
    </source>
</reference>
<evidence type="ECO:0000313" key="2">
    <source>
        <dbReference type="Proteomes" id="UP000320314"/>
    </source>
</evidence>
<dbReference type="AlphaFoldDB" id="A0A506UI72"/>
<dbReference type="OrthoDB" id="8115447at2"/>
<dbReference type="Proteomes" id="UP000320314">
    <property type="component" value="Unassembled WGS sequence"/>
</dbReference>
<gene>
    <name evidence="1" type="ORF">FJU11_01565</name>
</gene>
<keyword evidence="2" id="KW-1185">Reference proteome</keyword>